<evidence type="ECO:0000259" key="1">
    <source>
        <dbReference type="SMART" id="SM01008"/>
    </source>
</evidence>
<dbReference type="PANTHER" id="PTHR47495">
    <property type="entry name" value="ALDEHYDE DEHYDROGENASE"/>
    <property type="match status" value="1"/>
</dbReference>
<comment type="caution">
    <text evidence="2">The sequence shown here is derived from an EMBL/GenBank/DDBJ whole genome shotgun (WGS) entry which is preliminary data.</text>
</comment>
<dbReference type="InterPro" id="IPR037165">
    <property type="entry name" value="AldOxase/xan_DH_Mopterin-bd_sf"/>
</dbReference>
<dbReference type="InterPro" id="IPR046867">
    <property type="entry name" value="AldOxase/xan_DH_MoCoBD2"/>
</dbReference>
<dbReference type="SMART" id="SM01008">
    <property type="entry name" value="Ald_Xan_dh_C"/>
    <property type="match status" value="1"/>
</dbReference>
<proteinExistence type="predicted"/>
<dbReference type="InterPro" id="IPR000674">
    <property type="entry name" value="Ald_Oxase/Xan_DH_a/b"/>
</dbReference>
<feature type="domain" description="Aldehyde oxidase/xanthine dehydrogenase a/b hammerhead" evidence="1">
    <location>
        <begin position="172"/>
        <end position="251"/>
    </location>
</feature>
<evidence type="ECO:0000313" key="2">
    <source>
        <dbReference type="EMBL" id="MFC5496263.1"/>
    </source>
</evidence>
<dbReference type="PIRSF" id="PIRSF036389">
    <property type="entry name" value="IOR_B"/>
    <property type="match status" value="1"/>
</dbReference>
<evidence type="ECO:0000313" key="3">
    <source>
        <dbReference type="Proteomes" id="UP001596037"/>
    </source>
</evidence>
<dbReference type="Proteomes" id="UP001596037">
    <property type="component" value="Unassembled WGS sequence"/>
</dbReference>
<dbReference type="EMBL" id="JBHSMF010000002">
    <property type="protein sequence ID" value="MFC5496263.1"/>
    <property type="molecule type" value="Genomic_DNA"/>
</dbReference>
<dbReference type="PANTHER" id="PTHR47495:SF1">
    <property type="entry name" value="BLL3820 PROTEIN"/>
    <property type="match status" value="1"/>
</dbReference>
<reference evidence="3" key="1">
    <citation type="journal article" date="2019" name="Int. J. Syst. Evol. Microbiol.">
        <title>The Global Catalogue of Microorganisms (GCM) 10K type strain sequencing project: providing services to taxonomists for standard genome sequencing and annotation.</title>
        <authorList>
            <consortium name="The Broad Institute Genomics Platform"/>
            <consortium name="The Broad Institute Genome Sequencing Center for Infectious Disease"/>
            <person name="Wu L."/>
            <person name="Ma J."/>
        </authorList>
    </citation>
    <scope>NUCLEOTIDE SEQUENCE [LARGE SCALE GENOMIC DNA]</scope>
    <source>
        <strain evidence="3">CCUG 57401</strain>
    </source>
</reference>
<dbReference type="Gene3D" id="3.90.1170.50">
    <property type="entry name" value="Aldehyde oxidase/xanthine dehydrogenase, a/b hammerhead"/>
    <property type="match status" value="1"/>
</dbReference>
<dbReference type="InterPro" id="IPR052516">
    <property type="entry name" value="N-heterocyclic_Hydroxylase"/>
</dbReference>
<dbReference type="InterPro" id="IPR012368">
    <property type="entry name" value="OxRdtase_Mopterin-bd_su_IorB"/>
</dbReference>
<organism evidence="2 3">
    <name type="scientific">Caenimonas terrae</name>
    <dbReference type="NCBI Taxonomy" id="696074"/>
    <lineage>
        <taxon>Bacteria</taxon>
        <taxon>Pseudomonadati</taxon>
        <taxon>Pseudomonadota</taxon>
        <taxon>Betaproteobacteria</taxon>
        <taxon>Burkholderiales</taxon>
        <taxon>Comamonadaceae</taxon>
        <taxon>Caenimonas</taxon>
    </lineage>
</organism>
<dbReference type="Gene3D" id="3.30.365.10">
    <property type="entry name" value="Aldehyde oxidase/xanthine dehydrogenase, molybdopterin binding domain"/>
    <property type="match status" value="4"/>
</dbReference>
<dbReference type="InterPro" id="IPR008274">
    <property type="entry name" value="AldOxase/xan_DH_MoCoBD1"/>
</dbReference>
<dbReference type="RefSeq" id="WP_376848290.1">
    <property type="nucleotide sequence ID" value="NZ_JBHSMF010000002.1"/>
</dbReference>
<name>A0ABW0N8U7_9BURK</name>
<gene>
    <name evidence="2" type="ORF">ACFPOE_01835</name>
</gene>
<protein>
    <submittedName>
        <fullName evidence="2">Molybdopterin cofactor-binding domain-containing protein</fullName>
    </submittedName>
</protein>
<dbReference type="Pfam" id="PF02738">
    <property type="entry name" value="MoCoBD_1"/>
    <property type="match status" value="2"/>
</dbReference>
<keyword evidence="3" id="KW-1185">Reference proteome</keyword>
<dbReference type="Pfam" id="PF20256">
    <property type="entry name" value="MoCoBD_2"/>
    <property type="match status" value="2"/>
</dbReference>
<accession>A0ABW0N8U7</accession>
<sequence length="700" mass="74055">MQLQLPASLAAQPDPGLWIGFETPGRVTVRTGKVELGQGILTALSQLVADGLGVAPAQVDMRSASTHRWPNEGFTVGSLSLEQSGPVMCTLGAVLRWRLLQAAARALDLPFGELEVRGGEVRHGGRPTGWSYWRDGAALLAIPIGADDRMAPAQAGGSVGEALPRTDLRAKFGGGAFLHDMVLPGMQHAVALRLPVRGARIAGFDAERFAARTPAQWVRRGDFLGCVAPTQRAARSALEVLRTCVGWDAPPLPAVDEATPAWLARQPAVQTIIEPEGAGEPAAGPAYEATWTRPFIAHASIGLSCGVAWLQGEVLQVWTHSQGIFPLRDQIARVLALAPDSVHVQHVPGSGCYGHNGADDAALDAALVATALPGTPIRVQWSREEELREGPLGAPMAVRIRAALDGQGRIARWNTHVLSTSHNMRPGVGGTPNLLAAPALDARFERTQDIDVPQDRGGGATRNAQPLYQVGQRSLSLGLATTHVRTSALRALGAFANVFAIEGMMDELAQRAGCDPAQFRLSHLQDQRAVAVLRQVLAMCDWHGPGAAGDALTRGIGLARYKGRGAWCAVVAEVALEQEVQVRRVWCAADVGLVVNPDGVRNQLDGGIVQAVSWTTLESVRFEGGRPVALGWEGYRVLRFSEVPAIATQLVGAHDNPSLGAGEASQGPTAAAIANAVSVAVGQRVTDLPISRERLLRLLA</sequence>
<dbReference type="SUPFAM" id="SSF56003">
    <property type="entry name" value="Molybdenum cofactor-binding domain"/>
    <property type="match status" value="2"/>
</dbReference>